<gene>
    <name evidence="1" type="ORF">WKI67_10815</name>
</gene>
<evidence type="ECO:0000313" key="2">
    <source>
        <dbReference type="Proteomes" id="UP001377168"/>
    </source>
</evidence>
<protein>
    <submittedName>
        <fullName evidence="1">Uncharacterized protein</fullName>
    </submittedName>
</protein>
<sequence length="122" mass="13556">MTGGPSWQQPSLDIDAGISQVEGYLLAQSRLREAAVSAEMFAGRMPWLTTAQYDEVVRLYAEEHIEVSRKALEAVTARAGELRTEYSERYDALRQRLLCQVVAALTGLAVLWLCVVLLTVRG</sequence>
<accession>A0ACC6PR12</accession>
<proteinExistence type="predicted"/>
<keyword evidence="2" id="KW-1185">Reference proteome</keyword>
<dbReference type="Proteomes" id="UP001377168">
    <property type="component" value="Unassembled WGS sequence"/>
</dbReference>
<comment type="caution">
    <text evidence="1">The sequence shown here is derived from an EMBL/GenBank/DDBJ whole genome shotgun (WGS) entry which is preliminary data.</text>
</comment>
<reference evidence="1" key="1">
    <citation type="submission" date="2024-03" db="EMBL/GenBank/DDBJ databases">
        <title>Novel Streptomyces species of biotechnological and ecological value are a feature of Machair soil.</title>
        <authorList>
            <person name="Prole J.R."/>
            <person name="Goodfellow M."/>
            <person name="Allenby N."/>
            <person name="Ward A.C."/>
        </authorList>
    </citation>
    <scope>NUCLEOTIDE SEQUENCE</scope>
    <source>
        <strain evidence="1">MS2.AVA.5</strain>
    </source>
</reference>
<name>A0ACC6PR12_9ACTN</name>
<evidence type="ECO:0000313" key="1">
    <source>
        <dbReference type="EMBL" id="MEJ8633877.1"/>
    </source>
</evidence>
<dbReference type="EMBL" id="JBBKAJ010000022">
    <property type="protein sequence ID" value="MEJ8633877.1"/>
    <property type="molecule type" value="Genomic_DNA"/>
</dbReference>
<organism evidence="1 2">
    <name type="scientific">Streptomyces achmelvichensis</name>
    <dbReference type="NCBI Taxonomy" id="3134111"/>
    <lineage>
        <taxon>Bacteria</taxon>
        <taxon>Bacillati</taxon>
        <taxon>Actinomycetota</taxon>
        <taxon>Actinomycetes</taxon>
        <taxon>Kitasatosporales</taxon>
        <taxon>Streptomycetaceae</taxon>
        <taxon>Streptomyces</taxon>
    </lineage>
</organism>